<dbReference type="InterPro" id="IPR006680">
    <property type="entry name" value="Amidohydro-rel"/>
</dbReference>
<sequence>MSTPTPPPPPLSARPSAAPQSAVTAPKAQNTGTDPTSRLLLGRTLRFEHHPFHDAPETAAQINTAGGVLIQSGRIAAVGDGAALRAAHPQAELIDYGQGVIMAGFVDAHVHFPQTAMIASWGKRLIDWLNTYTFPEEMRFADPAYANEIAARYLDLTAAHGTTTVASFCTSHPASAEALFAQAGARGQAVVAGKTAMDRNAPEDLRDTPQRAYDESKALIGKWHGRGRAVYAITPRFSPTSTPAQLEAMGALWAEHPTCLMQTHLSEQLDEIAWVRELYPSARDYLDTYETHGLLGARGLYGHAIHLEPRERARLREAGGALVHCPTSNTFIGSGLFDMAGLMAEGQRIGLATDTGGGSSFSMLRTMAAAYEIGQLRGTPLHAAQLMWLATCGSAEVLHLGGEIGNLAAGMAADLVVLDLASTPAIAQRAAQADEIWEEIFATIMMGDDRAVTDTWINGQRVNGNAV</sequence>
<evidence type="ECO:0000256" key="4">
    <source>
        <dbReference type="ARBA" id="ARBA00022723"/>
    </source>
</evidence>
<comment type="catalytic activity">
    <reaction evidence="8">
        <text>guanine + H2O + H(+) = xanthine + NH4(+)</text>
        <dbReference type="Rhea" id="RHEA:14665"/>
        <dbReference type="ChEBI" id="CHEBI:15377"/>
        <dbReference type="ChEBI" id="CHEBI:15378"/>
        <dbReference type="ChEBI" id="CHEBI:16235"/>
        <dbReference type="ChEBI" id="CHEBI:17712"/>
        <dbReference type="ChEBI" id="CHEBI:28938"/>
        <dbReference type="EC" id="3.5.4.3"/>
    </reaction>
</comment>
<dbReference type="InterPro" id="IPR014311">
    <property type="entry name" value="Guanine_deaminase"/>
</dbReference>
<evidence type="ECO:0000256" key="6">
    <source>
        <dbReference type="ARBA" id="ARBA00022833"/>
    </source>
</evidence>
<dbReference type="InterPro" id="IPR011059">
    <property type="entry name" value="Metal-dep_hydrolase_composite"/>
</dbReference>
<organism evidence="12 13">
    <name type="scientific">Litorivita pollutaquae</name>
    <dbReference type="NCBI Taxonomy" id="2200892"/>
    <lineage>
        <taxon>Bacteria</taxon>
        <taxon>Pseudomonadati</taxon>
        <taxon>Pseudomonadota</taxon>
        <taxon>Alphaproteobacteria</taxon>
        <taxon>Rhodobacterales</taxon>
        <taxon>Paracoccaceae</taxon>
        <taxon>Litorivita</taxon>
    </lineage>
</organism>
<dbReference type="UniPathway" id="UPA00603">
    <property type="reaction ID" value="UER00660"/>
</dbReference>
<feature type="compositionally biased region" description="Low complexity" evidence="9">
    <location>
        <begin position="13"/>
        <end position="22"/>
    </location>
</feature>
<evidence type="ECO:0000256" key="2">
    <source>
        <dbReference type="ARBA" id="ARBA00006745"/>
    </source>
</evidence>
<comment type="caution">
    <text evidence="12">The sequence shown here is derived from an EMBL/GenBank/DDBJ whole genome shotgun (WGS) entry which is preliminary data.</text>
</comment>
<keyword evidence="5 8" id="KW-0378">Hydrolase</keyword>
<dbReference type="PANTHER" id="PTHR11271">
    <property type="entry name" value="GUANINE DEAMINASE"/>
    <property type="match status" value="1"/>
</dbReference>
<evidence type="ECO:0000256" key="3">
    <source>
        <dbReference type="ARBA" id="ARBA00012781"/>
    </source>
</evidence>
<keyword evidence="13" id="KW-1185">Reference proteome</keyword>
<proteinExistence type="inferred from homology"/>
<dbReference type="Gene3D" id="3.20.20.140">
    <property type="entry name" value="Metal-dependent hydrolases"/>
    <property type="match status" value="1"/>
</dbReference>
<evidence type="ECO:0000313" key="13">
    <source>
        <dbReference type="Proteomes" id="UP000248012"/>
    </source>
</evidence>
<dbReference type="OrthoDB" id="9787621at2"/>
<evidence type="ECO:0000313" key="12">
    <source>
        <dbReference type="EMBL" id="PYC48907.1"/>
    </source>
</evidence>
<dbReference type="Pfam" id="PF22039">
    <property type="entry name" value="HUTI_composite_bact"/>
    <property type="match status" value="1"/>
</dbReference>
<dbReference type="SUPFAM" id="SSF51338">
    <property type="entry name" value="Composite domain of metallo-dependent hydrolases"/>
    <property type="match status" value="2"/>
</dbReference>
<feature type="region of interest" description="Disordered" evidence="9">
    <location>
        <begin position="1"/>
        <end position="36"/>
    </location>
</feature>
<evidence type="ECO:0000256" key="8">
    <source>
        <dbReference type="RuleBase" id="RU366009"/>
    </source>
</evidence>
<protein>
    <recommendedName>
        <fullName evidence="3 7">Guanine deaminase</fullName>
        <shortName evidence="8">Guanase</shortName>
        <ecNumber evidence="3 7">3.5.4.3</ecNumber>
    </recommendedName>
    <alternativeName>
        <fullName evidence="8">Guanine aminohydrolase</fullName>
    </alternativeName>
</protein>
<dbReference type="SUPFAM" id="SSF51556">
    <property type="entry name" value="Metallo-dependent hydrolases"/>
    <property type="match status" value="1"/>
</dbReference>
<dbReference type="GO" id="GO:0008270">
    <property type="term" value="F:zinc ion binding"/>
    <property type="evidence" value="ECO:0007669"/>
    <property type="project" value="UniProtKB-UniRule"/>
</dbReference>
<feature type="domain" description="Amidohydrolase-related" evidence="10">
    <location>
        <begin position="100"/>
        <end position="462"/>
    </location>
</feature>
<evidence type="ECO:0000259" key="10">
    <source>
        <dbReference type="Pfam" id="PF01979"/>
    </source>
</evidence>
<dbReference type="FunFam" id="3.20.20.140:FF:000022">
    <property type="entry name" value="Guanine deaminase"/>
    <property type="match status" value="1"/>
</dbReference>
<dbReference type="AlphaFoldDB" id="A0A2V4NQV9"/>
<dbReference type="Gene3D" id="2.30.40.10">
    <property type="entry name" value="Urease, subunit C, domain 1"/>
    <property type="match status" value="1"/>
</dbReference>
<keyword evidence="4 8" id="KW-0479">Metal-binding</keyword>
<accession>A0A2V4NQV9</accession>
<evidence type="ECO:0000256" key="5">
    <source>
        <dbReference type="ARBA" id="ARBA00022801"/>
    </source>
</evidence>
<feature type="compositionally biased region" description="Pro residues" evidence="9">
    <location>
        <begin position="1"/>
        <end position="12"/>
    </location>
</feature>
<keyword evidence="6 8" id="KW-0862">Zinc</keyword>
<dbReference type="Pfam" id="PF01979">
    <property type="entry name" value="Amidohydro_1"/>
    <property type="match status" value="1"/>
</dbReference>
<gene>
    <name evidence="12" type="primary">guaD</name>
    <name evidence="12" type="ORF">DI396_02160</name>
</gene>
<dbReference type="PANTHER" id="PTHR11271:SF6">
    <property type="entry name" value="GUANINE DEAMINASE"/>
    <property type="match status" value="1"/>
</dbReference>
<dbReference type="GO" id="GO:0005829">
    <property type="term" value="C:cytosol"/>
    <property type="evidence" value="ECO:0007669"/>
    <property type="project" value="TreeGrafter"/>
</dbReference>
<dbReference type="EC" id="3.5.4.3" evidence="3 7"/>
<comment type="pathway">
    <text evidence="1 8">Purine metabolism; guanine degradation; xanthine from guanine: step 1/1.</text>
</comment>
<dbReference type="InterPro" id="IPR032466">
    <property type="entry name" value="Metal_Hydrolase"/>
</dbReference>
<dbReference type="GO" id="GO:0008892">
    <property type="term" value="F:guanine deaminase activity"/>
    <property type="evidence" value="ECO:0007669"/>
    <property type="project" value="UniProtKB-UniRule"/>
</dbReference>
<comment type="cofactor">
    <cofactor evidence="8">
        <name>Zn(2+)</name>
        <dbReference type="ChEBI" id="CHEBI:29105"/>
    </cofactor>
    <text evidence="8">Binds 1 zinc ion per subunit.</text>
</comment>
<reference evidence="12 13" key="1">
    <citation type="submission" date="2018-05" db="EMBL/GenBank/DDBJ databases">
        <title>Oceanovita maritima gen. nov., sp. nov., a marine bacterium in the family Rhodobacteraceae isolated from surface seawater of Lundu port Xiamen, China.</title>
        <authorList>
            <person name="Hetharua B.H."/>
            <person name="Min D."/>
            <person name="Liao H."/>
            <person name="Tian Y."/>
        </authorList>
    </citation>
    <scope>NUCLEOTIDE SEQUENCE [LARGE SCALE GENOMIC DNA]</scope>
    <source>
        <strain evidence="12 13">FSX-11</strain>
    </source>
</reference>
<evidence type="ECO:0000256" key="9">
    <source>
        <dbReference type="SAM" id="MobiDB-lite"/>
    </source>
</evidence>
<feature type="compositionally biased region" description="Polar residues" evidence="9">
    <location>
        <begin position="27"/>
        <end position="36"/>
    </location>
</feature>
<dbReference type="InterPro" id="IPR051607">
    <property type="entry name" value="Metallo-dep_hydrolases"/>
</dbReference>
<dbReference type="NCBIfam" id="NF006679">
    <property type="entry name" value="PRK09228.1"/>
    <property type="match status" value="1"/>
</dbReference>
<feature type="domain" description="Aminodeoxyfutalosine deaminase/Imidazolonepropionase-like composite" evidence="11">
    <location>
        <begin position="66"/>
        <end position="91"/>
    </location>
</feature>
<dbReference type="EMBL" id="QFVT01000002">
    <property type="protein sequence ID" value="PYC48907.1"/>
    <property type="molecule type" value="Genomic_DNA"/>
</dbReference>
<dbReference type="NCBIfam" id="TIGR02967">
    <property type="entry name" value="guan_deamin"/>
    <property type="match status" value="1"/>
</dbReference>
<evidence type="ECO:0000256" key="7">
    <source>
        <dbReference type="NCBIfam" id="TIGR02967"/>
    </source>
</evidence>
<dbReference type="Proteomes" id="UP000248012">
    <property type="component" value="Unassembled WGS sequence"/>
</dbReference>
<comment type="function">
    <text evidence="8">Catalyzes the hydrolytic deamination of guanine, producing xanthine and ammonia.</text>
</comment>
<evidence type="ECO:0000256" key="1">
    <source>
        <dbReference type="ARBA" id="ARBA00004984"/>
    </source>
</evidence>
<comment type="similarity">
    <text evidence="2 8">Belongs to the metallo-dependent hydrolases superfamily. ATZ/TRZ family.</text>
</comment>
<dbReference type="InterPro" id="IPR054418">
    <property type="entry name" value="MQNX/HUTI_composite_N"/>
</dbReference>
<name>A0A2V4NQV9_9RHOB</name>
<evidence type="ECO:0000259" key="11">
    <source>
        <dbReference type="Pfam" id="PF22039"/>
    </source>
</evidence>
<dbReference type="GO" id="GO:0006147">
    <property type="term" value="P:guanine catabolic process"/>
    <property type="evidence" value="ECO:0007669"/>
    <property type="project" value="UniProtKB-UniRule"/>
</dbReference>
<dbReference type="RefSeq" id="WP_110794486.1">
    <property type="nucleotide sequence ID" value="NZ_KZ826481.1"/>
</dbReference>